<feature type="region of interest" description="Disordered" evidence="1">
    <location>
        <begin position="1"/>
        <end position="34"/>
    </location>
</feature>
<protein>
    <submittedName>
        <fullName evidence="2">Uncharacterized protein</fullName>
    </submittedName>
</protein>
<organism evidence="2 3">
    <name type="scientific">Asanoa ishikariensis</name>
    <dbReference type="NCBI Taxonomy" id="137265"/>
    <lineage>
        <taxon>Bacteria</taxon>
        <taxon>Bacillati</taxon>
        <taxon>Actinomycetota</taxon>
        <taxon>Actinomycetes</taxon>
        <taxon>Micromonosporales</taxon>
        <taxon>Micromonosporaceae</taxon>
        <taxon>Asanoa</taxon>
    </lineage>
</organism>
<dbReference type="Proteomes" id="UP000199632">
    <property type="component" value="Unassembled WGS sequence"/>
</dbReference>
<dbReference type="OrthoDB" id="9786134at2"/>
<dbReference type="STRING" id="137265.SAMN05421684_0272"/>
<proteinExistence type="predicted"/>
<dbReference type="AlphaFoldDB" id="A0A1H3KR37"/>
<feature type="compositionally biased region" description="Basic residues" evidence="1">
    <location>
        <begin position="15"/>
        <end position="25"/>
    </location>
</feature>
<dbReference type="EMBL" id="FNQB01000001">
    <property type="protein sequence ID" value="SDY54258.1"/>
    <property type="molecule type" value="Genomic_DNA"/>
</dbReference>
<evidence type="ECO:0000313" key="3">
    <source>
        <dbReference type="Proteomes" id="UP000199632"/>
    </source>
</evidence>
<name>A0A1H3KR37_9ACTN</name>
<keyword evidence="3" id="KW-1185">Reference proteome</keyword>
<dbReference type="RefSeq" id="WP_143049597.1">
    <property type="nucleotide sequence ID" value="NZ_BOND01000031.1"/>
</dbReference>
<gene>
    <name evidence="2" type="ORF">SAMN05421684_0272</name>
</gene>
<evidence type="ECO:0000256" key="1">
    <source>
        <dbReference type="SAM" id="MobiDB-lite"/>
    </source>
</evidence>
<evidence type="ECO:0000313" key="2">
    <source>
        <dbReference type="EMBL" id="SDY54258.1"/>
    </source>
</evidence>
<reference evidence="3" key="1">
    <citation type="submission" date="2016-10" db="EMBL/GenBank/DDBJ databases">
        <authorList>
            <person name="Varghese N."/>
            <person name="Submissions S."/>
        </authorList>
    </citation>
    <scope>NUCLEOTIDE SEQUENCE [LARGE SCALE GENOMIC DNA]</scope>
    <source>
        <strain evidence="3">DSM 44718</strain>
    </source>
</reference>
<sequence>MERTISFAQSGSFARRARSPGRRSRTPVGRPGSVDRQLDFRLDDRMVDFVVGQEMVFITPMWGERTSRIGPVGFLRVPSRRLIAWPESGSHPVISGPVRLLLLDLLAERTGLHVKGKASVGPYRPLQVCGPAPLPAAGPQPECWVQVRVDEAWFADQGPVARP</sequence>
<accession>A0A1H3KR37</accession>